<keyword evidence="1" id="KW-0677">Repeat</keyword>
<proteinExistence type="predicted"/>
<evidence type="ECO:0000313" key="3">
    <source>
        <dbReference type="EMBL" id="CAE0488945.1"/>
    </source>
</evidence>
<evidence type="ECO:0000259" key="2">
    <source>
        <dbReference type="PROSITE" id="PS51671"/>
    </source>
</evidence>
<dbReference type="AlphaFoldDB" id="A0A7S3VJH1"/>
<feature type="domain" description="ACT" evidence="2">
    <location>
        <begin position="210"/>
        <end position="288"/>
    </location>
</feature>
<dbReference type="InterPro" id="IPR045865">
    <property type="entry name" value="ACT-like_dom_sf"/>
</dbReference>
<dbReference type="Gene3D" id="3.30.70.260">
    <property type="match status" value="1"/>
</dbReference>
<dbReference type="SUPFAM" id="SSF55021">
    <property type="entry name" value="ACT-like"/>
    <property type="match status" value="1"/>
</dbReference>
<dbReference type="CDD" id="cd04873">
    <property type="entry name" value="ACT_UUR-ACR-like"/>
    <property type="match status" value="2"/>
</dbReference>
<dbReference type="PANTHER" id="PTHR31096:SF60">
    <property type="entry name" value="ACT DOMAIN-CONTAINING PROTEIN ACR12"/>
    <property type="match status" value="1"/>
</dbReference>
<organism evidence="3">
    <name type="scientific">Dunaliella tertiolecta</name>
    <name type="common">Green alga</name>
    <dbReference type="NCBI Taxonomy" id="3047"/>
    <lineage>
        <taxon>Eukaryota</taxon>
        <taxon>Viridiplantae</taxon>
        <taxon>Chlorophyta</taxon>
        <taxon>core chlorophytes</taxon>
        <taxon>Chlorophyceae</taxon>
        <taxon>CS clade</taxon>
        <taxon>Chlamydomonadales</taxon>
        <taxon>Dunaliellaceae</taxon>
        <taxon>Dunaliella</taxon>
    </lineage>
</organism>
<accession>A0A7S3VJH1</accession>
<dbReference type="PROSITE" id="PS51671">
    <property type="entry name" value="ACT"/>
    <property type="match status" value="1"/>
</dbReference>
<gene>
    <name evidence="3" type="ORF">DTER00134_LOCUS4015</name>
</gene>
<reference evidence="3" key="1">
    <citation type="submission" date="2021-01" db="EMBL/GenBank/DDBJ databases">
        <authorList>
            <person name="Corre E."/>
            <person name="Pelletier E."/>
            <person name="Niang G."/>
            <person name="Scheremetjew M."/>
            <person name="Finn R."/>
            <person name="Kale V."/>
            <person name="Holt S."/>
            <person name="Cochrane G."/>
            <person name="Meng A."/>
            <person name="Brown T."/>
            <person name="Cohen L."/>
        </authorList>
    </citation>
    <scope>NUCLEOTIDE SEQUENCE</scope>
    <source>
        <strain evidence="3">CCMP1320</strain>
    </source>
</reference>
<dbReference type="EMBL" id="HBIP01007529">
    <property type="protein sequence ID" value="CAE0488945.1"/>
    <property type="molecule type" value="Transcribed_RNA"/>
</dbReference>
<dbReference type="Pfam" id="PF24931">
    <property type="entry name" value="ACT_ACR9_3rd"/>
    <property type="match status" value="1"/>
</dbReference>
<evidence type="ECO:0000256" key="1">
    <source>
        <dbReference type="ARBA" id="ARBA00022737"/>
    </source>
</evidence>
<name>A0A7S3VJH1_DUNTE</name>
<sequence>MMLSKGSVVAVNASRSTSLPVFKGADLPSALRASVAPRSCEQPCSTSSACTAVVRGGGYPKSTRAGTLRVCASSVDVKQPTPVVRIDNQSDAFATIVSVQYGERLGELLETVTALKNLSLNIRRAKVASSAETCFYVTEAASSEKVMKSSRLEEIRMTVINSLVETFPESAANLGGVGAYPAAEPKWLGRREVIPTTIQVEDAPNGAASLLKINTTDRPGLLVDIVRVLKDINLNVVSAEVDTVGNKAQDEFFVTYHGEPLSGPMVLLVTNALQYYLSLGELATEESY</sequence>
<dbReference type="PANTHER" id="PTHR31096">
    <property type="entry name" value="ACT DOMAIN-CONTAINING PROTEIN ACR4-RELATED"/>
    <property type="match status" value="1"/>
</dbReference>
<dbReference type="InterPro" id="IPR040217">
    <property type="entry name" value="ACR1-12"/>
</dbReference>
<protein>
    <recommendedName>
        <fullName evidence="2">ACT domain-containing protein</fullName>
    </recommendedName>
</protein>
<dbReference type="InterPro" id="IPR002912">
    <property type="entry name" value="ACT_dom"/>
</dbReference>